<sequence length="279" mass="32043">MALDRIDLDAMERGAYRQADRDLAQYLCENMAPVLERVPASHDDVPRFVELAGEHARQNGYGAGRMYGHYIMTALLLGYEWMQDPVWTDLAAIHDDPGLDLDSRLNLGFNRAIAAHRKRDAALPGMLDITCTVLALRNDVLTLHEQWKAFKQLAALRDITESDAVLRYFETYEADFRQRFNLPPIQRTKLTAYQRLGYQHMAMALPEPVDDIRDLKPLGVQLMTQYMLLAMTFGRFYLDNPLLAALHERLKRTEIPSQQVEALRAFLQAHRRLLTEDAS</sequence>
<reference evidence="1 2" key="1">
    <citation type="submission" date="2020-08" db="EMBL/GenBank/DDBJ databases">
        <authorList>
            <person name="Criscuolo A."/>
        </authorList>
    </citation>
    <scope>NUCLEOTIDE SEQUENCE [LARGE SCALE GENOMIC DNA]</scope>
    <source>
        <strain evidence="1">CIP111764</strain>
    </source>
</reference>
<organism evidence="1 2">
    <name type="scientific">Zestomonas carbonaria</name>
    <dbReference type="NCBI Taxonomy" id="2762745"/>
    <lineage>
        <taxon>Bacteria</taxon>
        <taxon>Pseudomonadati</taxon>
        <taxon>Pseudomonadota</taxon>
        <taxon>Gammaproteobacteria</taxon>
        <taxon>Pseudomonadales</taxon>
        <taxon>Pseudomonadaceae</taxon>
        <taxon>Zestomonas</taxon>
    </lineage>
</organism>
<accession>A0A7U7ESK7</accession>
<gene>
    <name evidence="1" type="ORF">PSEWESI4_04731</name>
</gene>
<evidence type="ECO:0000313" key="2">
    <source>
        <dbReference type="Proteomes" id="UP000583387"/>
    </source>
</evidence>
<dbReference type="Proteomes" id="UP000583387">
    <property type="component" value="Unassembled WGS sequence"/>
</dbReference>
<proteinExistence type="predicted"/>
<dbReference type="EMBL" id="CAJFCI010000086">
    <property type="protein sequence ID" value="CAD5110408.1"/>
    <property type="molecule type" value="Genomic_DNA"/>
</dbReference>
<comment type="caution">
    <text evidence="1">The sequence shown here is derived from an EMBL/GenBank/DDBJ whole genome shotgun (WGS) entry which is preliminary data.</text>
</comment>
<evidence type="ECO:0000313" key="1">
    <source>
        <dbReference type="EMBL" id="CAD5110408.1"/>
    </source>
</evidence>
<dbReference type="AlphaFoldDB" id="A0A7U7ESK7"/>
<name>A0A7U7ESK7_9GAMM</name>
<protein>
    <submittedName>
        <fullName evidence="1">Uncharacterized protein</fullName>
    </submittedName>
</protein>
<keyword evidence="2" id="KW-1185">Reference proteome</keyword>
<dbReference type="RefSeq" id="WP_187673713.1">
    <property type="nucleotide sequence ID" value="NZ_CAJFCI010000086.1"/>
</dbReference>